<sequence length="239" mass="26384">MAKKRISNAGEAEQEKSRPIDNIAKYSQQRRGPPPKRRSDFSFFFSPSSSSSPPSSMSTSDCSPRFSNCKDGLSNVAAVSSDAAKDTGRQSLAFTPVKCCKSWMLVTPNKFQGTESSDVCMTPVSVVLESTDYEVLSPAELQASNEDHPSPFQPLSSPDEANNLDRVDPYSGGCIISNPRSIEDDSSEKGRGKRKRKPRSFFSDDLYSPSRSPRKVRRYRIMRYLGLMAPVGSPYSVNN</sequence>
<reference evidence="3" key="1">
    <citation type="submission" date="2025-08" db="UniProtKB">
        <authorList>
            <consortium name="RefSeq"/>
        </authorList>
    </citation>
    <scope>IDENTIFICATION</scope>
    <source>
        <tissue evidence="3">Leaf</tissue>
    </source>
</reference>
<protein>
    <submittedName>
        <fullName evidence="3">Uncharacterized protein LOC115748679 isoform X1</fullName>
    </submittedName>
</protein>
<feature type="compositionally biased region" description="Low complexity" evidence="1">
    <location>
        <begin position="41"/>
        <end position="64"/>
    </location>
</feature>
<feature type="compositionally biased region" description="Basic and acidic residues" evidence="1">
    <location>
        <begin position="181"/>
        <end position="190"/>
    </location>
</feature>
<feature type="region of interest" description="Disordered" evidence="1">
    <location>
        <begin position="141"/>
        <end position="212"/>
    </location>
</feature>
<organism evidence="2 3">
    <name type="scientific">Rhodamnia argentea</name>
    <dbReference type="NCBI Taxonomy" id="178133"/>
    <lineage>
        <taxon>Eukaryota</taxon>
        <taxon>Viridiplantae</taxon>
        <taxon>Streptophyta</taxon>
        <taxon>Embryophyta</taxon>
        <taxon>Tracheophyta</taxon>
        <taxon>Spermatophyta</taxon>
        <taxon>Magnoliopsida</taxon>
        <taxon>eudicotyledons</taxon>
        <taxon>Gunneridae</taxon>
        <taxon>Pentapetalae</taxon>
        <taxon>rosids</taxon>
        <taxon>malvids</taxon>
        <taxon>Myrtales</taxon>
        <taxon>Myrtaceae</taxon>
        <taxon>Myrtoideae</taxon>
        <taxon>Myrteae</taxon>
        <taxon>Australasian group</taxon>
        <taxon>Rhodamnia</taxon>
    </lineage>
</organism>
<evidence type="ECO:0000313" key="3">
    <source>
        <dbReference type="RefSeq" id="XP_030541111.1"/>
    </source>
</evidence>
<feature type="region of interest" description="Disordered" evidence="1">
    <location>
        <begin position="1"/>
        <end position="64"/>
    </location>
</feature>
<dbReference type="KEGG" id="rarg:115748679"/>
<evidence type="ECO:0000313" key="2">
    <source>
        <dbReference type="Proteomes" id="UP000827889"/>
    </source>
</evidence>
<keyword evidence="2" id="KW-1185">Reference proteome</keyword>
<gene>
    <name evidence="3" type="primary">LOC115748679</name>
</gene>
<dbReference type="OrthoDB" id="5964980at2759"/>
<evidence type="ECO:0000256" key="1">
    <source>
        <dbReference type="SAM" id="MobiDB-lite"/>
    </source>
</evidence>
<proteinExistence type="predicted"/>
<name>A0A8B8Q1Z5_9MYRT</name>
<dbReference type="GeneID" id="115748679"/>
<dbReference type="Proteomes" id="UP000827889">
    <property type="component" value="Chromosome 7"/>
</dbReference>
<accession>A0A8B8Q1Z5</accession>
<dbReference type="RefSeq" id="XP_030541111.1">
    <property type="nucleotide sequence ID" value="XM_030685251.2"/>
</dbReference>
<dbReference type="AlphaFoldDB" id="A0A8B8Q1Z5"/>